<keyword evidence="6 8" id="KW-0675">Receptor</keyword>
<keyword evidence="12" id="KW-1185">Reference proteome</keyword>
<evidence type="ECO:0000256" key="9">
    <source>
        <dbReference type="SAM" id="Phobius"/>
    </source>
</evidence>
<evidence type="ECO:0000256" key="2">
    <source>
        <dbReference type="ARBA" id="ARBA00022692"/>
    </source>
</evidence>
<dbReference type="InterPro" id="IPR000276">
    <property type="entry name" value="GPCR_Rhodpsn"/>
</dbReference>
<feature type="transmembrane region" description="Helical" evidence="9">
    <location>
        <begin position="150"/>
        <end position="173"/>
    </location>
</feature>
<organism evidence="11 12">
    <name type="scientific">Elysia marginata</name>
    <dbReference type="NCBI Taxonomy" id="1093978"/>
    <lineage>
        <taxon>Eukaryota</taxon>
        <taxon>Metazoa</taxon>
        <taxon>Spiralia</taxon>
        <taxon>Lophotrochozoa</taxon>
        <taxon>Mollusca</taxon>
        <taxon>Gastropoda</taxon>
        <taxon>Heterobranchia</taxon>
        <taxon>Euthyneura</taxon>
        <taxon>Panpulmonata</taxon>
        <taxon>Sacoglossa</taxon>
        <taxon>Placobranchoidea</taxon>
        <taxon>Plakobranchidae</taxon>
        <taxon>Elysia</taxon>
    </lineage>
</organism>
<dbReference type="PRINTS" id="PR00237">
    <property type="entry name" value="GPCRRHODOPSN"/>
</dbReference>
<evidence type="ECO:0000256" key="1">
    <source>
        <dbReference type="ARBA" id="ARBA00004141"/>
    </source>
</evidence>
<evidence type="ECO:0000256" key="6">
    <source>
        <dbReference type="ARBA" id="ARBA00023170"/>
    </source>
</evidence>
<feature type="transmembrane region" description="Helical" evidence="9">
    <location>
        <begin position="193"/>
        <end position="222"/>
    </location>
</feature>
<evidence type="ECO:0000313" key="11">
    <source>
        <dbReference type="EMBL" id="GFR70944.1"/>
    </source>
</evidence>
<proteinExistence type="inferred from homology"/>
<evidence type="ECO:0000256" key="8">
    <source>
        <dbReference type="RuleBase" id="RU000688"/>
    </source>
</evidence>
<name>A0AAV4FD94_9GAST</name>
<keyword evidence="3 9" id="KW-1133">Transmembrane helix</keyword>
<dbReference type="Pfam" id="PF00001">
    <property type="entry name" value="7tm_1"/>
    <property type="match status" value="1"/>
</dbReference>
<evidence type="ECO:0000259" key="10">
    <source>
        <dbReference type="PROSITE" id="PS50262"/>
    </source>
</evidence>
<accession>A0AAV4FD94</accession>
<comment type="subcellular location">
    <subcellularLocation>
        <location evidence="1">Membrane</location>
        <topology evidence="1">Multi-pass membrane protein</topology>
    </subcellularLocation>
</comment>
<dbReference type="AlphaFoldDB" id="A0AAV4FD94"/>
<dbReference type="PROSITE" id="PS00237">
    <property type="entry name" value="G_PROTEIN_RECEP_F1_1"/>
    <property type="match status" value="1"/>
</dbReference>
<feature type="transmembrane region" description="Helical" evidence="9">
    <location>
        <begin position="108"/>
        <end position="129"/>
    </location>
</feature>
<keyword evidence="5 9" id="KW-0472">Membrane</keyword>
<feature type="transmembrane region" description="Helical" evidence="9">
    <location>
        <begin position="41"/>
        <end position="58"/>
    </location>
</feature>
<keyword evidence="2 8" id="KW-0812">Transmembrane</keyword>
<reference evidence="11 12" key="1">
    <citation type="journal article" date="2021" name="Elife">
        <title>Chloroplast acquisition without the gene transfer in kleptoplastic sea slugs, Plakobranchus ocellatus.</title>
        <authorList>
            <person name="Maeda T."/>
            <person name="Takahashi S."/>
            <person name="Yoshida T."/>
            <person name="Shimamura S."/>
            <person name="Takaki Y."/>
            <person name="Nagai Y."/>
            <person name="Toyoda A."/>
            <person name="Suzuki Y."/>
            <person name="Arimoto A."/>
            <person name="Ishii H."/>
            <person name="Satoh N."/>
            <person name="Nishiyama T."/>
            <person name="Hasebe M."/>
            <person name="Maruyama T."/>
            <person name="Minagawa J."/>
            <person name="Obokata J."/>
            <person name="Shigenobu S."/>
        </authorList>
    </citation>
    <scope>NUCLEOTIDE SEQUENCE [LARGE SCALE GENOMIC DNA]</scope>
</reference>
<feature type="domain" description="G-protein coupled receptors family 1 profile" evidence="10">
    <location>
        <begin position="49"/>
        <end position="332"/>
    </location>
</feature>
<dbReference type="InterPro" id="IPR017452">
    <property type="entry name" value="GPCR_Rhodpsn_7TM"/>
</dbReference>
<dbReference type="SUPFAM" id="SSF81321">
    <property type="entry name" value="Family A G protein-coupled receptor-like"/>
    <property type="match status" value="1"/>
</dbReference>
<dbReference type="Gene3D" id="1.20.1070.10">
    <property type="entry name" value="Rhodopsin 7-helix transmembrane proteins"/>
    <property type="match status" value="1"/>
</dbReference>
<dbReference type="EMBL" id="BMAT01000679">
    <property type="protein sequence ID" value="GFR70944.1"/>
    <property type="molecule type" value="Genomic_DNA"/>
</dbReference>
<evidence type="ECO:0000256" key="7">
    <source>
        <dbReference type="ARBA" id="ARBA00023224"/>
    </source>
</evidence>
<dbReference type="PANTHER" id="PTHR24243:SF233">
    <property type="entry name" value="THYROTROPIN-RELEASING HORMONE RECEPTOR"/>
    <property type="match status" value="1"/>
</dbReference>
<dbReference type="PROSITE" id="PS50262">
    <property type="entry name" value="G_PROTEIN_RECEP_F1_2"/>
    <property type="match status" value="1"/>
</dbReference>
<comment type="similarity">
    <text evidence="8">Belongs to the G-protein coupled receptor 1 family.</text>
</comment>
<dbReference type="GO" id="GO:0005886">
    <property type="term" value="C:plasma membrane"/>
    <property type="evidence" value="ECO:0007669"/>
    <property type="project" value="TreeGrafter"/>
</dbReference>
<comment type="caution">
    <text evidence="11">The sequence shown here is derived from an EMBL/GenBank/DDBJ whole genome shotgun (WGS) entry which is preliminary data.</text>
</comment>
<keyword evidence="7 8" id="KW-0807">Transducer</keyword>
<evidence type="ECO:0000256" key="5">
    <source>
        <dbReference type="ARBA" id="ARBA00023136"/>
    </source>
</evidence>
<feature type="transmembrane region" description="Helical" evidence="9">
    <location>
        <begin position="70"/>
        <end position="96"/>
    </location>
</feature>
<protein>
    <submittedName>
        <fullName evidence="11">Orphan G-protein coupled receptor 50</fullName>
    </submittedName>
</protein>
<evidence type="ECO:0000256" key="4">
    <source>
        <dbReference type="ARBA" id="ARBA00023040"/>
    </source>
</evidence>
<evidence type="ECO:0000313" key="12">
    <source>
        <dbReference type="Proteomes" id="UP000762676"/>
    </source>
</evidence>
<dbReference type="Proteomes" id="UP000762676">
    <property type="component" value="Unassembled WGS sequence"/>
</dbReference>
<evidence type="ECO:0000256" key="3">
    <source>
        <dbReference type="ARBA" id="ARBA00022989"/>
    </source>
</evidence>
<keyword evidence="4 8" id="KW-0297">G-protein coupled receptor</keyword>
<sequence>MANNTTILDLSHLFYRYPSRTALLEEFAPAAPWAEKIVPPFWYFIGFLGNPISAAVWLSQRMRRNNSSAIYLGALSVSDLVFLVLHLMLVLHVAWGHDVYNAKISCEIFHFCFYVPQYLSVFLVLAFTAERYVAVCHPFLKEKLCTVQRAVIVVFVLLAFSLVLSSAQAYIWTFSAPEDSCNVRPEAAIGGDWSFWSVWTWVTDIFAFGLVPLAVLVFNVMVLREIFKISRKDALTRQHSQVNGTGGGRTNGGNSAASTVTLLSVSTYLIVTQLSATVVSCLNSNFPHGDFVMTDAQIRADPNWSSLFTYLEVRKIIEVICMSHFACYFFIYCITGKHFRKETLRLLTLNGKLPFLNSLVSRSRRKERYSMVSTNGGPTTDTYATNFSTTM</sequence>
<dbReference type="PANTHER" id="PTHR24243">
    <property type="entry name" value="G-PROTEIN COUPLED RECEPTOR"/>
    <property type="match status" value="1"/>
</dbReference>
<dbReference type="GO" id="GO:0004930">
    <property type="term" value="F:G protein-coupled receptor activity"/>
    <property type="evidence" value="ECO:0007669"/>
    <property type="project" value="UniProtKB-KW"/>
</dbReference>
<gene>
    <name evidence="11" type="ORF">ElyMa_000340400</name>
</gene>